<dbReference type="GO" id="GO:0019005">
    <property type="term" value="C:SCF ubiquitin ligase complex"/>
    <property type="evidence" value="ECO:0007669"/>
    <property type="project" value="TreeGrafter"/>
</dbReference>
<reference evidence="3" key="3">
    <citation type="submission" date="2025-09" db="UniProtKB">
        <authorList>
            <consortium name="Ensembl"/>
        </authorList>
    </citation>
    <scope>IDENTIFICATION</scope>
</reference>
<dbReference type="InterPro" id="IPR039752">
    <property type="entry name" value="F-box_only"/>
</dbReference>
<reference evidence="3" key="2">
    <citation type="submission" date="2025-08" db="UniProtKB">
        <authorList>
            <consortium name="Ensembl"/>
        </authorList>
    </citation>
    <scope>IDENTIFICATION</scope>
</reference>
<dbReference type="InterPro" id="IPR036047">
    <property type="entry name" value="F-box-like_dom_sf"/>
</dbReference>
<evidence type="ECO:0000313" key="4">
    <source>
        <dbReference type="Proteomes" id="UP000265080"/>
    </source>
</evidence>
<dbReference type="Ensembl" id="ENSAPET00000029282.1">
    <property type="protein sequence ID" value="ENSAPEP00000028529.1"/>
    <property type="gene ID" value="ENSAPEG00000020228.1"/>
</dbReference>
<evidence type="ECO:0000259" key="1">
    <source>
        <dbReference type="PROSITE" id="PS50181"/>
    </source>
</evidence>
<dbReference type="GO" id="GO:0031146">
    <property type="term" value="P:SCF-dependent proteasomal ubiquitin-dependent protein catabolic process"/>
    <property type="evidence" value="ECO:0007669"/>
    <property type="project" value="TreeGrafter"/>
</dbReference>
<dbReference type="GO" id="GO:0036503">
    <property type="term" value="P:ERAD pathway"/>
    <property type="evidence" value="ECO:0007669"/>
    <property type="project" value="TreeGrafter"/>
</dbReference>
<dbReference type="InterPro" id="IPR007397">
    <property type="entry name" value="F-box-assoc_dom"/>
</dbReference>
<dbReference type="PROSITE" id="PS50181">
    <property type="entry name" value="FBOX"/>
    <property type="match status" value="1"/>
</dbReference>
<sequence>QVKFRSKSTDASADRHPLYSCQFFPYPLEILEEIFLNLPPHEVVCLCRLVCRQWKEVADSESLWRERCRRERYQRCDESRIPDDWRLFYFMWKKRRNLLKNPIGEKGLMVPHPNEKVQRNFVTSYDMCKKAQMIDLEKEGYNPSFMDQFQPDIRISDCGLHGRRPRRIPLLKRNHKKTRLEFAKLHVDKPQSFWENVLWTDETKVELFGKTHQLYVHRRKNEAYQEKNTVPTVKHGGHSVMFWGCFAASGTGCLESVQGTMKSHDYQGILERNVLHSVRKLGLTDRNLRMPHPICIK</sequence>
<evidence type="ECO:0000313" key="3">
    <source>
        <dbReference type="Ensembl" id="ENSAPEP00000028529.1"/>
    </source>
</evidence>
<dbReference type="FunFam" id="1.20.1280.50:FF:000002">
    <property type="entry name" value="F-box only protein 44"/>
    <property type="match status" value="1"/>
</dbReference>
<dbReference type="STRING" id="161767.ENSAPEP00000028529"/>
<organism evidence="3 4">
    <name type="scientific">Amphiprion percula</name>
    <name type="common">Orange clownfish</name>
    <name type="synonym">Lutjanus percula</name>
    <dbReference type="NCBI Taxonomy" id="161767"/>
    <lineage>
        <taxon>Eukaryota</taxon>
        <taxon>Metazoa</taxon>
        <taxon>Chordata</taxon>
        <taxon>Craniata</taxon>
        <taxon>Vertebrata</taxon>
        <taxon>Euteleostomi</taxon>
        <taxon>Actinopterygii</taxon>
        <taxon>Neopterygii</taxon>
        <taxon>Teleostei</taxon>
        <taxon>Neoteleostei</taxon>
        <taxon>Acanthomorphata</taxon>
        <taxon>Ovalentaria</taxon>
        <taxon>Pomacentridae</taxon>
        <taxon>Amphiprion</taxon>
    </lineage>
</organism>
<accession>A0A3P8TTX7</accession>
<dbReference type="AlphaFoldDB" id="A0A3P8TTX7"/>
<dbReference type="GO" id="GO:0003677">
    <property type="term" value="F:DNA binding"/>
    <property type="evidence" value="ECO:0007669"/>
    <property type="project" value="InterPro"/>
</dbReference>
<proteinExistence type="predicted"/>
<dbReference type="GO" id="GO:0006313">
    <property type="term" value="P:DNA transposition"/>
    <property type="evidence" value="ECO:0007669"/>
    <property type="project" value="InterPro"/>
</dbReference>
<dbReference type="SMART" id="SM00256">
    <property type="entry name" value="FBOX"/>
    <property type="match status" value="1"/>
</dbReference>
<evidence type="ECO:0000259" key="2">
    <source>
        <dbReference type="PROSITE" id="PS51114"/>
    </source>
</evidence>
<dbReference type="GO" id="GO:0015074">
    <property type="term" value="P:DNA integration"/>
    <property type="evidence" value="ECO:0007669"/>
    <property type="project" value="InterPro"/>
</dbReference>
<name>A0A3P8TTX7_AMPPE</name>
<dbReference type="PANTHER" id="PTHR12125">
    <property type="entry name" value="F-BOX ONLY PROTEIN 6-LIKE PROTEIN"/>
    <property type="match status" value="1"/>
</dbReference>
<dbReference type="SUPFAM" id="SSF49785">
    <property type="entry name" value="Galactose-binding domain-like"/>
    <property type="match status" value="1"/>
</dbReference>
<keyword evidence="4" id="KW-1185">Reference proteome</keyword>
<dbReference type="GeneTree" id="ENSGT00940000159408"/>
<dbReference type="SMART" id="SM01198">
    <property type="entry name" value="FBA"/>
    <property type="match status" value="1"/>
</dbReference>
<evidence type="ECO:0008006" key="5">
    <source>
        <dbReference type="Google" id="ProtNLM"/>
    </source>
</evidence>
<dbReference type="GO" id="GO:0061630">
    <property type="term" value="F:ubiquitin protein ligase activity"/>
    <property type="evidence" value="ECO:0007669"/>
    <property type="project" value="TreeGrafter"/>
</dbReference>
<dbReference type="InterPro" id="IPR008979">
    <property type="entry name" value="Galactose-bd-like_sf"/>
</dbReference>
<reference evidence="3 4" key="1">
    <citation type="submission" date="2018-03" db="EMBL/GenBank/DDBJ databases">
        <title>Finding Nemo's genes: A chromosome-scale reference assembly of the genome of the orange clownfish Amphiprion percula.</title>
        <authorList>
            <person name="Lehmann R."/>
        </authorList>
    </citation>
    <scope>NUCLEOTIDE SEQUENCE</scope>
</reference>
<feature type="domain" description="F-box" evidence="1">
    <location>
        <begin position="20"/>
        <end position="67"/>
    </location>
</feature>
<dbReference type="Pfam" id="PF04300">
    <property type="entry name" value="FBA"/>
    <property type="match status" value="1"/>
</dbReference>
<dbReference type="SUPFAM" id="SSF81383">
    <property type="entry name" value="F-box domain"/>
    <property type="match status" value="1"/>
</dbReference>
<dbReference type="Proteomes" id="UP000265080">
    <property type="component" value="Chromosome 8"/>
</dbReference>
<dbReference type="Pfam" id="PF12937">
    <property type="entry name" value="F-box-like"/>
    <property type="match status" value="1"/>
</dbReference>
<dbReference type="GO" id="GO:0006516">
    <property type="term" value="P:glycoprotein catabolic process"/>
    <property type="evidence" value="ECO:0007669"/>
    <property type="project" value="TreeGrafter"/>
</dbReference>
<protein>
    <recommendedName>
        <fullName evidence="5">F-box domain-containing protein</fullName>
    </recommendedName>
</protein>
<dbReference type="Gene3D" id="1.20.1280.50">
    <property type="match status" value="1"/>
</dbReference>
<dbReference type="InterPro" id="IPR036397">
    <property type="entry name" value="RNaseH_sf"/>
</dbReference>
<dbReference type="PROSITE" id="PS51114">
    <property type="entry name" value="FBA"/>
    <property type="match status" value="1"/>
</dbReference>
<dbReference type="PANTHER" id="PTHR12125:SF12">
    <property type="entry name" value="F-BOX ONLY PROTEIN 6"/>
    <property type="match status" value="1"/>
</dbReference>
<dbReference type="GO" id="GO:0005737">
    <property type="term" value="C:cytoplasm"/>
    <property type="evidence" value="ECO:0007669"/>
    <property type="project" value="TreeGrafter"/>
</dbReference>
<dbReference type="InterPro" id="IPR001810">
    <property type="entry name" value="F-box_dom"/>
</dbReference>
<feature type="domain" description="FBA" evidence="2">
    <location>
        <begin position="43"/>
        <end position="260"/>
    </location>
</feature>
<dbReference type="Gene3D" id="3.30.420.10">
    <property type="entry name" value="Ribonuclease H-like superfamily/Ribonuclease H"/>
    <property type="match status" value="1"/>
</dbReference>